<dbReference type="SUPFAM" id="SSF47413">
    <property type="entry name" value="lambda repressor-like DNA-binding domains"/>
    <property type="match status" value="1"/>
</dbReference>
<keyword evidence="3" id="KW-0731">Sigma factor</keyword>
<feature type="region of interest" description="Disordered" evidence="6">
    <location>
        <begin position="371"/>
        <end position="423"/>
    </location>
</feature>
<dbReference type="Proteomes" id="UP000599437">
    <property type="component" value="Unassembled WGS sequence"/>
</dbReference>
<keyword evidence="5" id="KW-0804">Transcription</keyword>
<feature type="domain" description="HTH cro/C1-type" evidence="7">
    <location>
        <begin position="20"/>
        <end position="55"/>
    </location>
</feature>
<evidence type="ECO:0000256" key="5">
    <source>
        <dbReference type="ARBA" id="ARBA00023163"/>
    </source>
</evidence>
<dbReference type="EMBL" id="BMVO01000009">
    <property type="protein sequence ID" value="GHB08104.1"/>
    <property type="molecule type" value="Genomic_DNA"/>
</dbReference>
<feature type="region of interest" description="Disordered" evidence="6">
    <location>
        <begin position="76"/>
        <end position="152"/>
    </location>
</feature>
<feature type="compositionally biased region" description="Pro residues" evidence="6">
    <location>
        <begin position="413"/>
        <end position="423"/>
    </location>
</feature>
<dbReference type="Gene3D" id="1.10.10.10">
    <property type="entry name" value="Winged helix-like DNA-binding domain superfamily/Winged helix DNA-binding domain"/>
    <property type="match status" value="1"/>
</dbReference>
<evidence type="ECO:0000259" key="7">
    <source>
        <dbReference type="PROSITE" id="PS50943"/>
    </source>
</evidence>
<gene>
    <name evidence="8" type="ORF">GCM10010346_34330</name>
</gene>
<keyword evidence="2" id="KW-0805">Transcription regulation</keyword>
<dbReference type="InterPro" id="IPR036388">
    <property type="entry name" value="WH-like_DNA-bd_sf"/>
</dbReference>
<dbReference type="CDD" id="cd00093">
    <property type="entry name" value="HTH_XRE"/>
    <property type="match status" value="1"/>
</dbReference>
<reference evidence="9" key="1">
    <citation type="journal article" date="2019" name="Int. J. Syst. Evol. Microbiol.">
        <title>The Global Catalogue of Microorganisms (GCM) 10K type strain sequencing project: providing services to taxonomists for standard genome sequencing and annotation.</title>
        <authorList>
            <consortium name="The Broad Institute Genomics Platform"/>
            <consortium name="The Broad Institute Genome Sequencing Center for Infectious Disease"/>
            <person name="Wu L."/>
            <person name="Ma J."/>
        </authorList>
    </citation>
    <scope>NUCLEOTIDE SEQUENCE [LARGE SCALE GENOMIC DNA]</scope>
    <source>
        <strain evidence="9">JCM 4737</strain>
    </source>
</reference>
<feature type="region of interest" description="Disordered" evidence="6">
    <location>
        <begin position="1"/>
        <end position="29"/>
    </location>
</feature>
<dbReference type="Pfam" id="PF01381">
    <property type="entry name" value="HTH_3"/>
    <property type="match status" value="1"/>
</dbReference>
<feature type="compositionally biased region" description="Low complexity" evidence="6">
    <location>
        <begin position="127"/>
        <end position="145"/>
    </location>
</feature>
<organism evidence="8 9">
    <name type="scientific">Streptomyces chryseus</name>
    <dbReference type="NCBI Taxonomy" id="68186"/>
    <lineage>
        <taxon>Bacteria</taxon>
        <taxon>Bacillati</taxon>
        <taxon>Actinomycetota</taxon>
        <taxon>Actinomycetes</taxon>
        <taxon>Kitasatosporales</taxon>
        <taxon>Streptomycetaceae</taxon>
        <taxon>Streptomyces</taxon>
    </lineage>
</organism>
<keyword evidence="9" id="KW-1185">Reference proteome</keyword>
<accession>A0ABQ3DML4</accession>
<evidence type="ECO:0000256" key="4">
    <source>
        <dbReference type="ARBA" id="ARBA00023125"/>
    </source>
</evidence>
<comment type="similarity">
    <text evidence="1">Belongs to the sigma-70 factor family. ECF subfamily.</text>
</comment>
<comment type="caution">
    <text evidence="8">The sequence shown here is derived from an EMBL/GenBank/DDBJ whole genome shotgun (WGS) entry which is preliminary data.</text>
</comment>
<protein>
    <recommendedName>
        <fullName evidence="7">HTH cro/C1-type domain-containing protein</fullName>
    </recommendedName>
</protein>
<dbReference type="InterPro" id="IPR039425">
    <property type="entry name" value="RNA_pol_sigma-70-like"/>
</dbReference>
<dbReference type="InterPro" id="IPR013324">
    <property type="entry name" value="RNA_pol_sigma_r3/r4-like"/>
</dbReference>
<evidence type="ECO:0000313" key="8">
    <source>
        <dbReference type="EMBL" id="GHB08104.1"/>
    </source>
</evidence>
<proteinExistence type="inferred from homology"/>
<evidence type="ECO:0000256" key="2">
    <source>
        <dbReference type="ARBA" id="ARBA00023015"/>
    </source>
</evidence>
<dbReference type="PROSITE" id="PS50943">
    <property type="entry name" value="HTH_CROC1"/>
    <property type="match status" value="1"/>
</dbReference>
<evidence type="ECO:0000256" key="3">
    <source>
        <dbReference type="ARBA" id="ARBA00023082"/>
    </source>
</evidence>
<feature type="compositionally biased region" description="Basic and acidic residues" evidence="6">
    <location>
        <begin position="94"/>
        <end position="109"/>
    </location>
</feature>
<dbReference type="PANTHER" id="PTHR43133">
    <property type="entry name" value="RNA POLYMERASE ECF-TYPE SIGMA FACTO"/>
    <property type="match status" value="1"/>
</dbReference>
<dbReference type="InterPro" id="IPR010982">
    <property type="entry name" value="Lambda_DNA-bd_dom_sf"/>
</dbReference>
<dbReference type="InterPro" id="IPR001387">
    <property type="entry name" value="Cro/C1-type_HTH"/>
</dbReference>
<dbReference type="PANTHER" id="PTHR43133:SF8">
    <property type="entry name" value="RNA POLYMERASE SIGMA FACTOR HI_1459-RELATED"/>
    <property type="match status" value="1"/>
</dbReference>
<dbReference type="SUPFAM" id="SSF88659">
    <property type="entry name" value="Sigma3 and sigma4 domains of RNA polymerase sigma factors"/>
    <property type="match status" value="1"/>
</dbReference>
<keyword evidence="4" id="KW-0238">DNA-binding</keyword>
<name>A0ABQ3DML4_9ACTN</name>
<evidence type="ECO:0000256" key="1">
    <source>
        <dbReference type="ARBA" id="ARBA00010641"/>
    </source>
</evidence>
<dbReference type="SUPFAM" id="SSF88946">
    <property type="entry name" value="Sigma2 domain of RNA polymerase sigma factors"/>
    <property type="match status" value="1"/>
</dbReference>
<dbReference type="SMART" id="SM00530">
    <property type="entry name" value="HTH_XRE"/>
    <property type="match status" value="1"/>
</dbReference>
<dbReference type="InterPro" id="IPR013325">
    <property type="entry name" value="RNA_pol_sigma_r2"/>
</dbReference>
<evidence type="ECO:0000256" key="6">
    <source>
        <dbReference type="SAM" id="MobiDB-lite"/>
    </source>
</evidence>
<dbReference type="Gene3D" id="1.10.260.40">
    <property type="entry name" value="lambda repressor-like DNA-binding domains"/>
    <property type="match status" value="1"/>
</dbReference>
<evidence type="ECO:0000313" key="9">
    <source>
        <dbReference type="Proteomes" id="UP000599437"/>
    </source>
</evidence>
<sequence length="423" mass="45812">MTQSMETAPAATLPSPKERRRLREAKSLTQEQVAAALGITRETLKAWESGRVNPTRRKRAAYAKLLASFRDETAVGALDPVPGGDGPGRSPQGAERDVAEQADVPERSAPEGTPRHGTPPEAPATAPPVTAEAPATAPPVTAEEPAPAPRTPAQAFDALYGHCATALLSQTFLLTGNRTLARESVEYAFRLAWERWPAVATDRDPAGWVRAAAYEYALSPWHRLRRVRRRQERPPADRDRRVLLQALLALPPAHRRTLLLYEGLGLDLPDTAAETEASTPATANRLLHARAAIAHRLPEFAGAGTPAEQSALLRDRLGHLAEMVTAPPVKLPPARAVRAGSERRNRFWTRAALFFTAVIVSATGFTLVTAPTRYEPPQAPGEPVRGVPMRAGPQPLTPQDEELRGLLHEAPVTGPPRLVPETR</sequence>